<evidence type="ECO:0000313" key="2">
    <source>
        <dbReference type="Proteomes" id="UP000663836"/>
    </source>
</evidence>
<gene>
    <name evidence="1" type="ORF">JBS370_LOCUS43466</name>
</gene>
<reference evidence="1" key="1">
    <citation type="submission" date="2021-02" db="EMBL/GenBank/DDBJ databases">
        <authorList>
            <person name="Nowell W R."/>
        </authorList>
    </citation>
    <scope>NUCLEOTIDE SEQUENCE</scope>
</reference>
<accession>A0A820P9S0</accession>
<dbReference type="EMBL" id="CAJOBD010067308">
    <property type="protein sequence ID" value="CAF4401536.1"/>
    <property type="molecule type" value="Genomic_DNA"/>
</dbReference>
<protein>
    <submittedName>
        <fullName evidence="1">Uncharacterized protein</fullName>
    </submittedName>
</protein>
<comment type="caution">
    <text evidence="1">The sequence shown here is derived from an EMBL/GenBank/DDBJ whole genome shotgun (WGS) entry which is preliminary data.</text>
</comment>
<feature type="non-terminal residue" evidence="1">
    <location>
        <position position="1"/>
    </location>
</feature>
<proteinExistence type="predicted"/>
<organism evidence="1 2">
    <name type="scientific">Rotaria sordida</name>
    <dbReference type="NCBI Taxonomy" id="392033"/>
    <lineage>
        <taxon>Eukaryota</taxon>
        <taxon>Metazoa</taxon>
        <taxon>Spiralia</taxon>
        <taxon>Gnathifera</taxon>
        <taxon>Rotifera</taxon>
        <taxon>Eurotatoria</taxon>
        <taxon>Bdelloidea</taxon>
        <taxon>Philodinida</taxon>
        <taxon>Philodinidae</taxon>
        <taxon>Rotaria</taxon>
    </lineage>
</organism>
<dbReference type="AlphaFoldDB" id="A0A820P9S0"/>
<name>A0A820P9S0_9BILA</name>
<evidence type="ECO:0000313" key="1">
    <source>
        <dbReference type="EMBL" id="CAF4401536.1"/>
    </source>
</evidence>
<dbReference type="Proteomes" id="UP000663836">
    <property type="component" value="Unassembled WGS sequence"/>
</dbReference>
<sequence length="35" mass="3986">GFGVLTLVNARQATFSFYRTSDLVELDRINIIKAR</sequence>